<reference evidence="1 2" key="1">
    <citation type="submission" date="2018-08" db="EMBL/GenBank/DDBJ databases">
        <title>Genomic taxonomy of the Vibrionaceae family.</title>
        <authorList>
            <person name="Gomez-Gil B."/>
            <person name="Tanaka M."/>
            <person name="Sawabe T."/>
            <person name="Enciso-Ibarra K."/>
        </authorList>
    </citation>
    <scope>NUCLEOTIDE SEQUENCE [LARGE SCALE GENOMIC DNA]</scope>
    <source>
        <strain evidence="1 2">CAIM 1831</strain>
    </source>
</reference>
<name>A0ABN5PHP7_9VIBR</name>
<evidence type="ECO:0000313" key="1">
    <source>
        <dbReference type="EMBL" id="AXY01762.1"/>
    </source>
</evidence>
<organism evidence="1 2">
    <name type="scientific">Vibrio alfacsensis</name>
    <dbReference type="NCBI Taxonomy" id="1074311"/>
    <lineage>
        <taxon>Bacteria</taxon>
        <taxon>Pseudomonadati</taxon>
        <taxon>Pseudomonadota</taxon>
        <taxon>Gammaproteobacteria</taxon>
        <taxon>Vibrionales</taxon>
        <taxon>Vibrionaceae</taxon>
        <taxon>Vibrio</taxon>
    </lineage>
</organism>
<dbReference type="Proteomes" id="UP000262832">
    <property type="component" value="Chromosome I"/>
</dbReference>
<dbReference type="RefSeq" id="WP_128811508.1">
    <property type="nucleotide sequence ID" value="NZ_CP032093.1"/>
</dbReference>
<evidence type="ECO:0000313" key="2">
    <source>
        <dbReference type="Proteomes" id="UP000262832"/>
    </source>
</evidence>
<accession>A0ABN5PHP7</accession>
<proteinExistence type="predicted"/>
<sequence length="59" mass="6607">MSQLYVSKDWFEYSLKDLANPLDKFSFKGGPFGSDLKSAHYTSSGVRVLQLQDIGEGTF</sequence>
<protein>
    <submittedName>
        <fullName evidence="1">Uncharacterized protein</fullName>
    </submittedName>
</protein>
<dbReference type="EMBL" id="CP032093">
    <property type="protein sequence ID" value="AXY01762.1"/>
    <property type="molecule type" value="Genomic_DNA"/>
</dbReference>
<keyword evidence="2" id="KW-1185">Reference proteome</keyword>
<gene>
    <name evidence="1" type="ORF">D1115_12050</name>
</gene>